<dbReference type="STRING" id="163.SAMN04487775_10488"/>
<dbReference type="InterPro" id="IPR012337">
    <property type="entry name" value="RNaseH-like_sf"/>
</dbReference>
<keyword evidence="2" id="KW-0378">Hydrolase</keyword>
<dbReference type="GO" id="GO:0005829">
    <property type="term" value="C:cytosol"/>
    <property type="evidence" value="ECO:0007669"/>
    <property type="project" value="TreeGrafter"/>
</dbReference>
<dbReference type="GO" id="GO:0003887">
    <property type="term" value="F:DNA-directed DNA polymerase activity"/>
    <property type="evidence" value="ECO:0007669"/>
    <property type="project" value="InterPro"/>
</dbReference>
<dbReference type="CDD" id="cd06127">
    <property type="entry name" value="DEDDh"/>
    <property type="match status" value="1"/>
</dbReference>
<dbReference type="InterPro" id="IPR036397">
    <property type="entry name" value="RNaseH_sf"/>
</dbReference>
<dbReference type="Proteomes" id="UP000182360">
    <property type="component" value="Unassembled WGS sequence"/>
</dbReference>
<evidence type="ECO:0000256" key="5">
    <source>
        <dbReference type="ARBA" id="ARBA00026073"/>
    </source>
</evidence>
<dbReference type="FunFam" id="3.30.420.10:FF:000045">
    <property type="entry name" value="3'-5' exonuclease DinG"/>
    <property type="match status" value="1"/>
</dbReference>
<dbReference type="InterPro" id="IPR006054">
    <property type="entry name" value="DnaQ"/>
</dbReference>
<dbReference type="PANTHER" id="PTHR30231:SF4">
    <property type="entry name" value="PROTEIN NEN2"/>
    <property type="match status" value="1"/>
</dbReference>
<evidence type="ECO:0000259" key="6">
    <source>
        <dbReference type="SMART" id="SM00479"/>
    </source>
</evidence>
<dbReference type="SMART" id="SM00479">
    <property type="entry name" value="EXOIII"/>
    <property type="match status" value="1"/>
</dbReference>
<dbReference type="Pfam" id="PF00929">
    <property type="entry name" value="RNase_T"/>
    <property type="match status" value="1"/>
</dbReference>
<dbReference type="NCBIfam" id="TIGR00573">
    <property type="entry name" value="dnaq"/>
    <property type="match status" value="1"/>
</dbReference>
<evidence type="ECO:0000256" key="3">
    <source>
        <dbReference type="ARBA" id="ARBA00022839"/>
    </source>
</evidence>
<name>A0A1H9AD27_9SPIR</name>
<evidence type="ECO:0000256" key="4">
    <source>
        <dbReference type="ARBA" id="ARBA00025483"/>
    </source>
</evidence>
<organism evidence="7 8">
    <name type="scientific">Treponema bryantii</name>
    <dbReference type="NCBI Taxonomy" id="163"/>
    <lineage>
        <taxon>Bacteria</taxon>
        <taxon>Pseudomonadati</taxon>
        <taxon>Spirochaetota</taxon>
        <taxon>Spirochaetia</taxon>
        <taxon>Spirochaetales</taxon>
        <taxon>Treponemataceae</taxon>
        <taxon>Treponema</taxon>
    </lineage>
</organism>
<dbReference type="EMBL" id="FOFU01000001">
    <property type="protein sequence ID" value="SEP74646.1"/>
    <property type="molecule type" value="Genomic_DNA"/>
</dbReference>
<dbReference type="AlphaFoldDB" id="A0A1H9AD27"/>
<dbReference type="RefSeq" id="WP_074640223.1">
    <property type="nucleotide sequence ID" value="NZ_AP025286.1"/>
</dbReference>
<dbReference type="SUPFAM" id="SSF53098">
    <property type="entry name" value="Ribonuclease H-like"/>
    <property type="match status" value="1"/>
</dbReference>
<keyword evidence="1" id="KW-0540">Nuclease</keyword>
<gene>
    <name evidence="7" type="ORF">SAMN04487977_101295</name>
</gene>
<keyword evidence="3" id="KW-0269">Exonuclease</keyword>
<evidence type="ECO:0000313" key="7">
    <source>
        <dbReference type="EMBL" id="SEP74646.1"/>
    </source>
</evidence>
<accession>A0A1H9AD27</accession>
<evidence type="ECO:0000313" key="8">
    <source>
        <dbReference type="Proteomes" id="UP000182360"/>
    </source>
</evidence>
<protein>
    <submittedName>
        <fullName evidence="7">DNA polymerase III, epsilon subunit</fullName>
    </submittedName>
</protein>
<dbReference type="PANTHER" id="PTHR30231">
    <property type="entry name" value="DNA POLYMERASE III SUBUNIT EPSILON"/>
    <property type="match status" value="1"/>
</dbReference>
<evidence type="ECO:0000256" key="2">
    <source>
        <dbReference type="ARBA" id="ARBA00022801"/>
    </source>
</evidence>
<feature type="domain" description="Exonuclease" evidence="6">
    <location>
        <begin position="23"/>
        <end position="189"/>
    </location>
</feature>
<dbReference type="GO" id="GO:0008408">
    <property type="term" value="F:3'-5' exonuclease activity"/>
    <property type="evidence" value="ECO:0007669"/>
    <property type="project" value="TreeGrafter"/>
</dbReference>
<dbReference type="GO" id="GO:0006260">
    <property type="term" value="P:DNA replication"/>
    <property type="evidence" value="ECO:0007669"/>
    <property type="project" value="InterPro"/>
</dbReference>
<dbReference type="InterPro" id="IPR013520">
    <property type="entry name" value="Ribonucl_H"/>
</dbReference>
<reference evidence="7 8" key="1">
    <citation type="submission" date="2016-10" db="EMBL/GenBank/DDBJ databases">
        <authorList>
            <person name="de Groot N.N."/>
        </authorList>
    </citation>
    <scope>NUCLEOTIDE SEQUENCE [LARGE SCALE GENOMIC DNA]</scope>
    <source>
        <strain evidence="7 8">B25</strain>
    </source>
</reference>
<comment type="function">
    <text evidence="4">DNA polymerase III is a complex, multichain enzyme responsible for most of the replicative synthesis in bacteria. The epsilon subunit contain the editing function and is a proofreading 3'-5' exonuclease.</text>
</comment>
<keyword evidence="8" id="KW-1185">Reference proteome</keyword>
<comment type="subunit">
    <text evidence="5">DNA polymerase III contains a core (composed of alpha, epsilon and theta chains) that associates with a tau subunit. This core dimerizes to form the POLIII' complex. PolIII' associates with the gamma complex (composed of gamma, delta, delta', psi and chi chains) and with the beta chain to form the complete DNA polymerase III complex.</text>
</comment>
<sequence length="195" mass="22318">MQHPNKKITDLRRLRKLYEDGAVFTAFDTETTGITPTNSRIIEIGAVRFTKDGILSKWSHLFFPDQILSPFIISLTHITQEMVDAADPINEHLPGFLNFIKDTVLVAHNAQFDLNFLNAECENCRLPVTKNYAVDTLQLSRCIFPEAERHKLDFLADMLGIDKGSSHRAFDDAVTCMELFKICMQSERIMNLKRI</sequence>
<evidence type="ECO:0000256" key="1">
    <source>
        <dbReference type="ARBA" id="ARBA00022722"/>
    </source>
</evidence>
<dbReference type="OrthoDB" id="9804290at2"/>
<dbReference type="Gene3D" id="3.30.420.10">
    <property type="entry name" value="Ribonuclease H-like superfamily/Ribonuclease H"/>
    <property type="match status" value="1"/>
</dbReference>
<proteinExistence type="predicted"/>
<dbReference type="GO" id="GO:0003677">
    <property type="term" value="F:DNA binding"/>
    <property type="evidence" value="ECO:0007669"/>
    <property type="project" value="InterPro"/>
</dbReference>